<reference evidence="1 2" key="1">
    <citation type="submission" date="2023-08" db="EMBL/GenBank/DDBJ databases">
        <title>The draft genome sequence of Paracraurococcus sp. LOR1-02.</title>
        <authorList>
            <person name="Kingkaew E."/>
            <person name="Tanasupawat S."/>
        </authorList>
    </citation>
    <scope>NUCLEOTIDE SEQUENCE [LARGE SCALE GENOMIC DNA]</scope>
    <source>
        <strain evidence="1 2">LOR1-02</strain>
    </source>
</reference>
<gene>
    <name evidence="1" type="ORF">Q7A36_25660</name>
</gene>
<organism evidence="1 2">
    <name type="scientific">Paracraurococcus lichenis</name>
    <dbReference type="NCBI Taxonomy" id="3064888"/>
    <lineage>
        <taxon>Bacteria</taxon>
        <taxon>Pseudomonadati</taxon>
        <taxon>Pseudomonadota</taxon>
        <taxon>Alphaproteobacteria</taxon>
        <taxon>Acetobacterales</taxon>
        <taxon>Roseomonadaceae</taxon>
        <taxon>Paracraurococcus</taxon>
    </lineage>
</organism>
<name>A0ABT9E6F6_9PROT</name>
<comment type="caution">
    <text evidence="1">The sequence shown here is derived from an EMBL/GenBank/DDBJ whole genome shotgun (WGS) entry which is preliminary data.</text>
</comment>
<keyword evidence="2" id="KW-1185">Reference proteome</keyword>
<evidence type="ECO:0000313" key="2">
    <source>
        <dbReference type="Proteomes" id="UP001243009"/>
    </source>
</evidence>
<dbReference type="RefSeq" id="WP_305106656.1">
    <property type="nucleotide sequence ID" value="NZ_JAUTWS010000034.1"/>
</dbReference>
<dbReference type="EMBL" id="JAUTWS010000034">
    <property type="protein sequence ID" value="MDO9711760.1"/>
    <property type="molecule type" value="Genomic_DNA"/>
</dbReference>
<proteinExistence type="predicted"/>
<evidence type="ECO:0000313" key="1">
    <source>
        <dbReference type="EMBL" id="MDO9711760.1"/>
    </source>
</evidence>
<protein>
    <submittedName>
        <fullName evidence="1">Uncharacterized protein</fullName>
    </submittedName>
</protein>
<accession>A0ABT9E6F6</accession>
<sequence length="42" mass="5037">MHFLREAALPVFEVNRHAKEELKKHVRGVRRIERAVEDTRDP</sequence>
<dbReference type="Proteomes" id="UP001243009">
    <property type="component" value="Unassembled WGS sequence"/>
</dbReference>